<sequence>MIKSDMDGWVKKVYSHPLISIDEERNQLPHAFATATIACVQGRFFLVTPAHALEPMAGKPVYLSVDPTSFSLAGKKIIKTSDVDIAAVELTDAEIDQVFQTAVIVTSEMVVAARELKKQENSIPVLEGYPANRNKMKIRNKLLTRNMVQITFASVAGDYFPDERYSEPMHFAYEYNEKNLLDEEFNKTKPRQLAGMSGGMFKVVNELGLELPLGIFLAQDKGKPALIGLDYDFILKWLEFNIDQF</sequence>
<proteinExistence type="predicted"/>
<evidence type="ECO:0000313" key="2">
    <source>
        <dbReference type="Proteomes" id="UP000095039"/>
    </source>
</evidence>
<evidence type="ECO:0008006" key="3">
    <source>
        <dbReference type="Google" id="ProtNLM"/>
    </source>
</evidence>
<organism evidence="1 2">
    <name type="scientific">Enterovibrio norvegicus FF-454</name>
    <dbReference type="NCBI Taxonomy" id="1185651"/>
    <lineage>
        <taxon>Bacteria</taxon>
        <taxon>Pseudomonadati</taxon>
        <taxon>Pseudomonadota</taxon>
        <taxon>Gammaproteobacteria</taxon>
        <taxon>Vibrionales</taxon>
        <taxon>Vibrionaceae</taxon>
        <taxon>Enterovibrio</taxon>
    </lineage>
</organism>
<dbReference type="RefSeq" id="WP_016958463.1">
    <property type="nucleotide sequence ID" value="NZ_AJWN02000032.1"/>
</dbReference>
<dbReference type="AlphaFoldDB" id="A0A1E5CB70"/>
<reference evidence="1 2" key="1">
    <citation type="journal article" date="2012" name="Science">
        <title>Ecological populations of bacteria act as socially cohesive units of antibiotic production and resistance.</title>
        <authorList>
            <person name="Cordero O.X."/>
            <person name="Wildschutte H."/>
            <person name="Kirkup B."/>
            <person name="Proehl S."/>
            <person name="Ngo L."/>
            <person name="Hussain F."/>
            <person name="Le Roux F."/>
            <person name="Mincer T."/>
            <person name="Polz M.F."/>
        </authorList>
    </citation>
    <scope>NUCLEOTIDE SEQUENCE [LARGE SCALE GENOMIC DNA]</scope>
    <source>
        <strain evidence="1 2">FF-454</strain>
    </source>
</reference>
<protein>
    <recommendedName>
        <fullName evidence="3">Trypsin</fullName>
    </recommendedName>
</protein>
<keyword evidence="2" id="KW-1185">Reference proteome</keyword>
<comment type="caution">
    <text evidence="1">The sequence shown here is derived from an EMBL/GenBank/DDBJ whole genome shotgun (WGS) entry which is preliminary data.</text>
</comment>
<gene>
    <name evidence="1" type="ORF">A1OK_19490</name>
</gene>
<dbReference type="EMBL" id="AJWN02000032">
    <property type="protein sequence ID" value="OEE62773.1"/>
    <property type="molecule type" value="Genomic_DNA"/>
</dbReference>
<name>A0A1E5CB70_9GAMM</name>
<accession>A0A1E5CB70</accession>
<dbReference type="Proteomes" id="UP000095039">
    <property type="component" value="Unassembled WGS sequence"/>
</dbReference>
<evidence type="ECO:0000313" key="1">
    <source>
        <dbReference type="EMBL" id="OEE62773.1"/>
    </source>
</evidence>